<accession>A0A242MIC9</accession>
<dbReference type="Proteomes" id="UP000194546">
    <property type="component" value="Unassembled WGS sequence"/>
</dbReference>
<comment type="caution">
    <text evidence="1">The sequence shown here is derived from an EMBL/GenBank/DDBJ whole genome shotgun (WGS) entry which is preliminary data.</text>
</comment>
<organism evidence="1 2">
    <name type="scientific">Caballeronia sordidicola</name>
    <name type="common">Burkholderia sordidicola</name>
    <dbReference type="NCBI Taxonomy" id="196367"/>
    <lineage>
        <taxon>Bacteria</taxon>
        <taxon>Pseudomonadati</taxon>
        <taxon>Pseudomonadota</taxon>
        <taxon>Betaproteobacteria</taxon>
        <taxon>Burkholderiales</taxon>
        <taxon>Burkholderiaceae</taxon>
        <taxon>Caballeronia</taxon>
    </lineage>
</organism>
<reference evidence="1 2" key="1">
    <citation type="submission" date="2017-03" db="EMBL/GenBank/DDBJ databases">
        <title>Genome analysis of strain PAMC 26510.</title>
        <authorList>
            <person name="Oh H.-M."/>
            <person name="Yang J.-A."/>
        </authorList>
    </citation>
    <scope>NUCLEOTIDE SEQUENCE [LARGE SCALE GENOMIC DNA]</scope>
    <source>
        <strain evidence="1 2">PAMC 26510</strain>
    </source>
</reference>
<dbReference type="AlphaFoldDB" id="A0A242MIC9"/>
<protein>
    <submittedName>
        <fullName evidence="1">Uncharacterized protein</fullName>
    </submittedName>
</protein>
<proteinExistence type="predicted"/>
<evidence type="ECO:0000313" key="2">
    <source>
        <dbReference type="Proteomes" id="UP000194546"/>
    </source>
</evidence>
<evidence type="ECO:0000313" key="1">
    <source>
        <dbReference type="EMBL" id="OTP71050.1"/>
    </source>
</evidence>
<sequence length="45" mass="4950">MIDTNIADPKSAWASRCRHRAFGVRGVISHAASHTCDPKHLHAAR</sequence>
<dbReference type="EMBL" id="NBTY01000129">
    <property type="protein sequence ID" value="OTP71050.1"/>
    <property type="molecule type" value="Genomic_DNA"/>
</dbReference>
<name>A0A242MIC9_CABSO</name>
<gene>
    <name evidence="1" type="ORF">PAMC26510_23885</name>
</gene>